<dbReference type="InterPro" id="IPR011333">
    <property type="entry name" value="SKP1/BTB/POZ_sf"/>
</dbReference>
<feature type="region of interest" description="Disordered" evidence="1">
    <location>
        <begin position="1"/>
        <end position="26"/>
    </location>
</feature>
<organism evidence="2 3">
    <name type="scientific">Oculimacula yallundae</name>
    <dbReference type="NCBI Taxonomy" id="86028"/>
    <lineage>
        <taxon>Eukaryota</taxon>
        <taxon>Fungi</taxon>
        <taxon>Dikarya</taxon>
        <taxon>Ascomycota</taxon>
        <taxon>Pezizomycotina</taxon>
        <taxon>Leotiomycetes</taxon>
        <taxon>Helotiales</taxon>
        <taxon>Ploettnerulaceae</taxon>
        <taxon>Oculimacula</taxon>
    </lineage>
</organism>
<dbReference type="Gene3D" id="3.30.710.10">
    <property type="entry name" value="Potassium Channel Kv1.1, Chain A"/>
    <property type="match status" value="1"/>
</dbReference>
<sequence>MTSTRMHSRSRFEKFRDRDPSLSSASSFTNSLEAQDFVLLNSRPRYLSAVVPNTMSSSIDRDLVLTDQKHAPTFGDTHTIVFFTVGRGTIKTFAIHKEAVSFHSPVFAAQFQGVQGRVDSYQTHLNMQLLTLIAYSPEMSVQTFKFFTQWCYGQKLVLEHIKLKPGHRVRRNAPTPLVTREEEAEAYALVQLWKFAGKYHIPRLQNAALHAINAVGKPAVPLYLFDEIYDKTKPGCTLRKYAVGMCVVSANTKFLTQNPDYLPKQMILDFGTAMMEYFRPDDGVFVPFSLDNYMVDENGEGEDDDDEDEDDGA</sequence>
<feature type="compositionally biased region" description="Basic and acidic residues" evidence="1">
    <location>
        <begin position="10"/>
        <end position="20"/>
    </location>
</feature>
<proteinExistence type="predicted"/>
<evidence type="ECO:0000313" key="3">
    <source>
        <dbReference type="Proteomes" id="UP001595075"/>
    </source>
</evidence>
<protein>
    <recommendedName>
        <fullName evidence="4">BTB domain-containing protein</fullName>
    </recommendedName>
</protein>
<comment type="caution">
    <text evidence="2">The sequence shown here is derived from an EMBL/GenBank/DDBJ whole genome shotgun (WGS) entry which is preliminary data.</text>
</comment>
<evidence type="ECO:0000313" key="2">
    <source>
        <dbReference type="EMBL" id="KAL2072738.1"/>
    </source>
</evidence>
<name>A0ABR4CRV0_9HELO</name>
<dbReference type="EMBL" id="JAZHXI010000004">
    <property type="protein sequence ID" value="KAL2072738.1"/>
    <property type="molecule type" value="Genomic_DNA"/>
</dbReference>
<dbReference type="Proteomes" id="UP001595075">
    <property type="component" value="Unassembled WGS sequence"/>
</dbReference>
<evidence type="ECO:0008006" key="4">
    <source>
        <dbReference type="Google" id="ProtNLM"/>
    </source>
</evidence>
<accession>A0ABR4CRV0</accession>
<evidence type="ECO:0000256" key="1">
    <source>
        <dbReference type="SAM" id="MobiDB-lite"/>
    </source>
</evidence>
<keyword evidence="3" id="KW-1185">Reference proteome</keyword>
<gene>
    <name evidence="2" type="ORF">VTL71DRAFT_12081</name>
</gene>
<reference evidence="2 3" key="1">
    <citation type="journal article" date="2024" name="Commun. Biol.">
        <title>Comparative genomic analysis of thermophilic fungi reveals convergent evolutionary adaptations and gene losses.</title>
        <authorList>
            <person name="Steindorff A.S."/>
            <person name="Aguilar-Pontes M.V."/>
            <person name="Robinson A.J."/>
            <person name="Andreopoulos B."/>
            <person name="LaButti K."/>
            <person name="Kuo A."/>
            <person name="Mondo S."/>
            <person name="Riley R."/>
            <person name="Otillar R."/>
            <person name="Haridas S."/>
            <person name="Lipzen A."/>
            <person name="Grimwood J."/>
            <person name="Schmutz J."/>
            <person name="Clum A."/>
            <person name="Reid I.D."/>
            <person name="Moisan M.C."/>
            <person name="Butler G."/>
            <person name="Nguyen T.T.M."/>
            <person name="Dewar K."/>
            <person name="Conant G."/>
            <person name="Drula E."/>
            <person name="Henrissat B."/>
            <person name="Hansel C."/>
            <person name="Singer S."/>
            <person name="Hutchinson M.I."/>
            <person name="de Vries R.P."/>
            <person name="Natvig D.O."/>
            <person name="Powell A.J."/>
            <person name="Tsang A."/>
            <person name="Grigoriev I.V."/>
        </authorList>
    </citation>
    <scope>NUCLEOTIDE SEQUENCE [LARGE SCALE GENOMIC DNA]</scope>
    <source>
        <strain evidence="2 3">CBS 494.80</strain>
    </source>
</reference>